<gene>
    <name evidence="2" type="ORF">BU24DRAFT_457508</name>
</gene>
<dbReference type="GeneID" id="54288944"/>
<evidence type="ECO:0000313" key="2">
    <source>
        <dbReference type="EMBL" id="KAF2021529.1"/>
    </source>
</evidence>
<dbReference type="Proteomes" id="UP000799778">
    <property type="component" value="Unassembled WGS sequence"/>
</dbReference>
<feature type="region of interest" description="Disordered" evidence="1">
    <location>
        <begin position="118"/>
        <end position="138"/>
    </location>
</feature>
<organism evidence="2 3">
    <name type="scientific">Aaosphaeria arxii CBS 175.79</name>
    <dbReference type="NCBI Taxonomy" id="1450172"/>
    <lineage>
        <taxon>Eukaryota</taxon>
        <taxon>Fungi</taxon>
        <taxon>Dikarya</taxon>
        <taxon>Ascomycota</taxon>
        <taxon>Pezizomycotina</taxon>
        <taxon>Dothideomycetes</taxon>
        <taxon>Pleosporomycetidae</taxon>
        <taxon>Pleosporales</taxon>
        <taxon>Pleosporales incertae sedis</taxon>
        <taxon>Aaosphaeria</taxon>
    </lineage>
</organism>
<accession>A0A6A5Y877</accession>
<dbReference type="AlphaFoldDB" id="A0A6A5Y877"/>
<keyword evidence="3" id="KW-1185">Reference proteome</keyword>
<evidence type="ECO:0000256" key="1">
    <source>
        <dbReference type="SAM" id="MobiDB-lite"/>
    </source>
</evidence>
<dbReference type="EMBL" id="ML978066">
    <property type="protein sequence ID" value="KAF2021529.1"/>
    <property type="molecule type" value="Genomic_DNA"/>
</dbReference>
<sequence length="207" mass="23262">MCHTKAISNKITTSQSPPTPVQNEIQNLIRDIRTALEVFNTSKGPTAVTAQQAIDYLLHLHSSATCPETPSFQATTPTSYGTAFEEDDESVMPMFSQGTIERQLGHYLPPTPLPPPYVPFQKSQPCRKRKRTERHGNRGATRMFKREQQLCLPNLSPAVCRNVGYQDHWLTTKVGEVEPDDMLCEEEEDDDECGFDGCKGFCQIVWG</sequence>
<protein>
    <submittedName>
        <fullName evidence="2">Uncharacterized protein</fullName>
    </submittedName>
</protein>
<name>A0A6A5Y877_9PLEO</name>
<proteinExistence type="predicted"/>
<dbReference type="RefSeq" id="XP_033389868.1">
    <property type="nucleotide sequence ID" value="XM_033531547.1"/>
</dbReference>
<feature type="region of interest" description="Disordered" evidence="1">
    <location>
        <begin position="1"/>
        <end position="21"/>
    </location>
</feature>
<reference evidence="2" key="1">
    <citation type="journal article" date="2020" name="Stud. Mycol.">
        <title>101 Dothideomycetes genomes: a test case for predicting lifestyles and emergence of pathogens.</title>
        <authorList>
            <person name="Haridas S."/>
            <person name="Albert R."/>
            <person name="Binder M."/>
            <person name="Bloem J."/>
            <person name="Labutti K."/>
            <person name="Salamov A."/>
            <person name="Andreopoulos B."/>
            <person name="Baker S."/>
            <person name="Barry K."/>
            <person name="Bills G."/>
            <person name="Bluhm B."/>
            <person name="Cannon C."/>
            <person name="Castanera R."/>
            <person name="Culley D."/>
            <person name="Daum C."/>
            <person name="Ezra D."/>
            <person name="Gonzalez J."/>
            <person name="Henrissat B."/>
            <person name="Kuo A."/>
            <person name="Liang C."/>
            <person name="Lipzen A."/>
            <person name="Lutzoni F."/>
            <person name="Magnuson J."/>
            <person name="Mondo S."/>
            <person name="Nolan M."/>
            <person name="Ohm R."/>
            <person name="Pangilinan J."/>
            <person name="Park H.-J."/>
            <person name="Ramirez L."/>
            <person name="Alfaro M."/>
            <person name="Sun H."/>
            <person name="Tritt A."/>
            <person name="Yoshinaga Y."/>
            <person name="Zwiers L.-H."/>
            <person name="Turgeon B."/>
            <person name="Goodwin S."/>
            <person name="Spatafora J."/>
            <person name="Crous P."/>
            <person name="Grigoriev I."/>
        </authorList>
    </citation>
    <scope>NUCLEOTIDE SEQUENCE</scope>
    <source>
        <strain evidence="2">CBS 175.79</strain>
    </source>
</reference>
<evidence type="ECO:0000313" key="3">
    <source>
        <dbReference type="Proteomes" id="UP000799778"/>
    </source>
</evidence>